<dbReference type="OrthoDB" id="4095124at2759"/>
<dbReference type="InterPro" id="IPR055449">
    <property type="entry name" value="Iec3-like_M"/>
</dbReference>
<protein>
    <submittedName>
        <fullName evidence="4">Conserved hypothetical, protein</fullName>
    </submittedName>
</protein>
<evidence type="ECO:0000259" key="2">
    <source>
        <dbReference type="Pfam" id="PF14612"/>
    </source>
</evidence>
<evidence type="ECO:0000313" key="5">
    <source>
        <dbReference type="Proteomes" id="UP000749293"/>
    </source>
</evidence>
<evidence type="ECO:0000256" key="1">
    <source>
        <dbReference type="SAM" id="MobiDB-lite"/>
    </source>
</evidence>
<organism evidence="4 5">
    <name type="scientific">Geosmithia morbida</name>
    <dbReference type="NCBI Taxonomy" id="1094350"/>
    <lineage>
        <taxon>Eukaryota</taxon>
        <taxon>Fungi</taxon>
        <taxon>Dikarya</taxon>
        <taxon>Ascomycota</taxon>
        <taxon>Pezizomycotina</taxon>
        <taxon>Sordariomycetes</taxon>
        <taxon>Hypocreomycetidae</taxon>
        <taxon>Hypocreales</taxon>
        <taxon>Bionectriaceae</taxon>
        <taxon>Geosmithia</taxon>
    </lineage>
</organism>
<dbReference type="EMBL" id="JAANYQ010000019">
    <property type="protein sequence ID" value="KAF4120008.1"/>
    <property type="molecule type" value="Genomic_DNA"/>
</dbReference>
<evidence type="ECO:0000259" key="3">
    <source>
        <dbReference type="Pfam" id="PF24244"/>
    </source>
</evidence>
<proteinExistence type="predicted"/>
<dbReference type="AlphaFoldDB" id="A0A9P4YN43"/>
<dbReference type="Pfam" id="PF14612">
    <property type="entry name" value="Ino80_Iec3"/>
    <property type="match status" value="1"/>
</dbReference>
<evidence type="ECO:0000313" key="4">
    <source>
        <dbReference type="EMBL" id="KAF4120008.1"/>
    </source>
</evidence>
<reference evidence="4" key="1">
    <citation type="submission" date="2020-03" db="EMBL/GenBank/DDBJ databases">
        <title>Site-based positive gene gene selection in Geosmithia morbida across the United States reveals a broad range of putative effectors and factors for local host and environmental adapation.</title>
        <authorList>
            <person name="Onufrak A."/>
            <person name="Murdoch R.W."/>
            <person name="Gazis R."/>
            <person name="Huff M."/>
            <person name="Staton M."/>
            <person name="Klingeman W."/>
            <person name="Hadziabdic D."/>
        </authorList>
    </citation>
    <scope>NUCLEOTIDE SEQUENCE</scope>
    <source>
        <strain evidence="4">1262</strain>
    </source>
</reference>
<feature type="compositionally biased region" description="Gly residues" evidence="1">
    <location>
        <begin position="249"/>
        <end position="259"/>
    </location>
</feature>
<dbReference type="Proteomes" id="UP000749293">
    <property type="component" value="Unassembled WGS sequence"/>
</dbReference>
<gene>
    <name evidence="4" type="ORF">GMORB2_3419</name>
</gene>
<feature type="domain" description="INO80 complex subunit 3-like middle region" evidence="3">
    <location>
        <begin position="122"/>
        <end position="227"/>
    </location>
</feature>
<feature type="compositionally biased region" description="Low complexity" evidence="1">
    <location>
        <begin position="280"/>
        <end position="309"/>
    </location>
</feature>
<name>A0A9P4YN43_9HYPO</name>
<accession>A0A9P4YN43</accession>
<sequence length="382" mass="40282">MADTPIKTDDGAAVAARKSSGYKSWKKKYRKMRIAFEQRMHDGDEIFKQEAKAIATVKRLAVENDRLLGLLLDINNCPQIPLERRINLRLSDASSSSPSPDSGNNDLDDLERELANQEADIKKLSDLLVDVPHMTYSATRDAMPDLCAELDNAADETYPAHFLSPDDVDNYLHVVDTRLDPDTHIPTLAPLAHPNDHPPLHPLLRNPNSSTSWLRRHAPQIFLQGHESVGGGAGAADANDNNDDEGASTVGGGPGGAAGLGASRKARGGARDRTKAGNKDSSAAARGKRGGAAAAAAAAAGDVASVVGDDTTTEANVTPAPKSKRKRDEDPGYRPKGGSNSRPSKKKRKSEAVSGAEGTPTVKRAKKASAAAAASNGDDTVP</sequence>
<feature type="compositionally biased region" description="Basic and acidic residues" evidence="1">
    <location>
        <begin position="269"/>
        <end position="278"/>
    </location>
</feature>
<feature type="region of interest" description="Disordered" evidence="1">
    <location>
        <begin position="226"/>
        <end position="382"/>
    </location>
</feature>
<dbReference type="RefSeq" id="XP_035318660.1">
    <property type="nucleotide sequence ID" value="XM_035465395.1"/>
</dbReference>
<feature type="domain" description="INO80 complex subunit 3 N-terminal" evidence="2">
    <location>
        <begin position="23"/>
        <end position="91"/>
    </location>
</feature>
<comment type="caution">
    <text evidence="4">The sequence shown here is derived from an EMBL/GenBank/DDBJ whole genome shotgun (WGS) entry which is preliminary data.</text>
</comment>
<dbReference type="InterPro" id="IPR032742">
    <property type="entry name" value="Iec3_N"/>
</dbReference>
<dbReference type="GO" id="GO:0031011">
    <property type="term" value="C:Ino80 complex"/>
    <property type="evidence" value="ECO:0007669"/>
    <property type="project" value="InterPro"/>
</dbReference>
<dbReference type="Pfam" id="PF24244">
    <property type="entry name" value="Iec3-like_M"/>
    <property type="match status" value="1"/>
</dbReference>
<keyword evidence="5" id="KW-1185">Reference proteome</keyword>
<dbReference type="GO" id="GO:0006338">
    <property type="term" value="P:chromatin remodeling"/>
    <property type="evidence" value="ECO:0007669"/>
    <property type="project" value="InterPro"/>
</dbReference>
<dbReference type="GeneID" id="55969647"/>